<accession>Q5D5Z6</accession>
<dbReference type="PROSITE" id="PS00315">
    <property type="entry name" value="DEHYDRIN_1"/>
    <property type="match status" value="1"/>
</dbReference>
<dbReference type="GO" id="GO:0009737">
    <property type="term" value="P:response to abscisic acid"/>
    <property type="evidence" value="ECO:0007669"/>
    <property type="project" value="TreeGrafter"/>
</dbReference>
<dbReference type="PANTHER" id="PTHR33346">
    <property type="entry name" value="DEHYDRIN XERO 2-RELATED"/>
    <property type="match status" value="1"/>
</dbReference>
<sequence>MEYQGQQQHGQATNRVDEYGNPVAGHGVGTGMGEHGGVDTGMGAHGGVGTGAAAGGHFQSTRKEHKAGGILQRSGSSSSSSSEDDGMGGRRKKGIKDKIKEKLPGGHGDQQHAAGTYGEQGTGMAGTGSTYGQQGHTGMTGTGATGTVATGGTYGQPGHTGMTGTGTHGTDGTGEKKGIMDKIKEKLPGQH</sequence>
<dbReference type="EMBL" id="AY895923">
    <property type="protein sequence ID" value="AAX14218.1"/>
    <property type="molecule type" value="Genomic_DNA"/>
</dbReference>
<dbReference type="GO" id="GO:0005829">
    <property type="term" value="C:cytosol"/>
    <property type="evidence" value="ECO:0007669"/>
    <property type="project" value="TreeGrafter"/>
</dbReference>
<organism evidence="3">
    <name type="scientific">Hordeum vulgare subsp. spontaneum</name>
    <name type="common">Wild barley</name>
    <name type="synonym">Hordeum spontaneum</name>
    <dbReference type="NCBI Taxonomy" id="77009"/>
    <lineage>
        <taxon>Eukaryota</taxon>
        <taxon>Viridiplantae</taxon>
        <taxon>Streptophyta</taxon>
        <taxon>Embryophyta</taxon>
        <taxon>Tracheophyta</taxon>
        <taxon>Spermatophyta</taxon>
        <taxon>Magnoliopsida</taxon>
        <taxon>Liliopsida</taxon>
        <taxon>Poales</taxon>
        <taxon>Poaceae</taxon>
        <taxon>BOP clade</taxon>
        <taxon>Pooideae</taxon>
        <taxon>Triticodae</taxon>
        <taxon>Triticeae</taxon>
        <taxon>Hordeinae</taxon>
        <taxon>Hordeum</taxon>
    </lineage>
</organism>
<evidence type="ECO:0000256" key="2">
    <source>
        <dbReference type="SAM" id="MobiDB-lite"/>
    </source>
</evidence>
<dbReference type="GO" id="GO:0009414">
    <property type="term" value="P:response to water deprivation"/>
    <property type="evidence" value="ECO:0007669"/>
    <property type="project" value="TreeGrafter"/>
</dbReference>
<proteinExistence type="inferred from homology"/>
<dbReference type="EMBL" id="AY895922">
    <property type="protein sequence ID" value="AAX14217.1"/>
    <property type="molecule type" value="Genomic_DNA"/>
</dbReference>
<dbReference type="AlphaFoldDB" id="Q5D5Z6"/>
<feature type="compositionally biased region" description="Gly residues" evidence="2">
    <location>
        <begin position="26"/>
        <end position="54"/>
    </location>
</feature>
<comment type="similarity">
    <text evidence="1">Belongs to the plant dehydrin family.</text>
</comment>
<dbReference type="Pfam" id="PF00257">
    <property type="entry name" value="Dehydrin"/>
    <property type="match status" value="1"/>
</dbReference>
<dbReference type="PROSITE" id="PS00823">
    <property type="entry name" value="DEHYDRIN_2"/>
    <property type="match status" value="1"/>
</dbReference>
<feature type="compositionally biased region" description="Polar residues" evidence="2">
    <location>
        <begin position="1"/>
        <end position="14"/>
    </location>
</feature>
<feature type="compositionally biased region" description="Gly residues" evidence="2">
    <location>
        <begin position="161"/>
        <end position="172"/>
    </location>
</feature>
<dbReference type="GO" id="GO:0009631">
    <property type="term" value="P:cold acclimation"/>
    <property type="evidence" value="ECO:0007669"/>
    <property type="project" value="TreeGrafter"/>
</dbReference>
<reference evidence="3" key="1">
    <citation type="journal article" date="2005" name="Proc. Natl. Acad. Sci. U.S.A.">
        <title>Low levels of linkage disequilibrium in wild barley (Hordeum vulgare ssp. spontaneum) despite high rates of self-fertilization.</title>
        <authorList>
            <person name="Morrell P.L."/>
            <person name="Toleno D.M."/>
            <person name="Lundy K.E."/>
            <person name="Clegg M.T."/>
        </authorList>
    </citation>
    <scope>NUCLEOTIDE SEQUENCE</scope>
</reference>
<dbReference type="InterPro" id="IPR000167">
    <property type="entry name" value="Dehydrin"/>
</dbReference>
<name>Q5D5Z6_HORVS</name>
<evidence type="ECO:0000313" key="3">
    <source>
        <dbReference type="EMBL" id="AAX14218.1"/>
    </source>
</evidence>
<feature type="compositionally biased region" description="Basic and acidic residues" evidence="2">
    <location>
        <begin position="173"/>
        <end position="191"/>
    </location>
</feature>
<dbReference type="PANTHER" id="PTHR33346:SF50">
    <property type="entry name" value="DEHYDRIN"/>
    <property type="match status" value="1"/>
</dbReference>
<feature type="region of interest" description="Disordered" evidence="2">
    <location>
        <begin position="1"/>
        <end position="191"/>
    </location>
</feature>
<evidence type="ECO:0000256" key="1">
    <source>
        <dbReference type="RuleBase" id="RU003995"/>
    </source>
</evidence>
<gene>
    <name evidence="3" type="primary">Dhn7</name>
</gene>
<dbReference type="InterPro" id="IPR030513">
    <property type="entry name" value="Dehydrin_CS"/>
</dbReference>
<protein>
    <submittedName>
        <fullName evidence="3">Dehydrin 7</fullName>
    </submittedName>
</protein>